<dbReference type="EMBL" id="JANIDW010000002">
    <property type="protein sequence ID" value="MCX5614544.1"/>
    <property type="molecule type" value="Genomic_DNA"/>
</dbReference>
<dbReference type="InterPro" id="IPR006311">
    <property type="entry name" value="TAT_signal"/>
</dbReference>
<dbReference type="InterPro" id="IPR008972">
    <property type="entry name" value="Cupredoxin"/>
</dbReference>
<evidence type="ECO:0000259" key="4">
    <source>
        <dbReference type="Pfam" id="PF00394"/>
    </source>
</evidence>
<dbReference type="Pfam" id="PF07731">
    <property type="entry name" value="Cu-oxidase_2"/>
    <property type="match status" value="1"/>
</dbReference>
<evidence type="ECO:0000259" key="6">
    <source>
        <dbReference type="Pfam" id="PF07732"/>
    </source>
</evidence>
<dbReference type="CDD" id="cd13874">
    <property type="entry name" value="CuRO_2_CopA"/>
    <property type="match status" value="1"/>
</dbReference>
<dbReference type="InterPro" id="IPR045087">
    <property type="entry name" value="Cu-oxidase_fam"/>
</dbReference>
<dbReference type="Pfam" id="PF00394">
    <property type="entry name" value="Cu-oxidase"/>
    <property type="match status" value="1"/>
</dbReference>
<dbReference type="PROSITE" id="PS00080">
    <property type="entry name" value="MULTICOPPER_OXIDASE2"/>
    <property type="match status" value="1"/>
</dbReference>
<organism evidence="7 8">
    <name type="scientific">Bombella saccharophila</name>
    <dbReference type="NCBI Taxonomy" id="2967338"/>
    <lineage>
        <taxon>Bacteria</taxon>
        <taxon>Pseudomonadati</taxon>
        <taxon>Pseudomonadota</taxon>
        <taxon>Alphaproteobacteria</taxon>
        <taxon>Acetobacterales</taxon>
        <taxon>Acetobacteraceae</taxon>
        <taxon>Bombella</taxon>
    </lineage>
</organism>
<dbReference type="InterPro" id="IPR033138">
    <property type="entry name" value="Cu_oxidase_CS"/>
</dbReference>
<feature type="domain" description="Plastocyanin-like" evidence="6">
    <location>
        <begin position="54"/>
        <end position="161"/>
    </location>
</feature>
<keyword evidence="1" id="KW-0479">Metal-binding</keyword>
<dbReference type="PANTHER" id="PTHR11709">
    <property type="entry name" value="MULTI-COPPER OXIDASE"/>
    <property type="match status" value="1"/>
</dbReference>
<dbReference type="InterPro" id="IPR034282">
    <property type="entry name" value="CuRO_2_CopA"/>
</dbReference>
<gene>
    <name evidence="7" type="ORF">NQF64_04715</name>
</gene>
<keyword evidence="2" id="KW-0560">Oxidoreductase</keyword>
<dbReference type="NCBIfam" id="TIGR01480">
    <property type="entry name" value="copper_res_A"/>
    <property type="match status" value="1"/>
</dbReference>
<dbReference type="SUPFAM" id="SSF49503">
    <property type="entry name" value="Cupredoxins"/>
    <property type="match status" value="3"/>
</dbReference>
<feature type="domain" description="Plastocyanin-like" evidence="5">
    <location>
        <begin position="452"/>
        <end position="570"/>
    </location>
</feature>
<accession>A0ABT3W644</accession>
<keyword evidence="3" id="KW-0186">Copper</keyword>
<dbReference type="InterPro" id="IPR011707">
    <property type="entry name" value="Cu-oxidase-like_N"/>
</dbReference>
<evidence type="ECO:0000256" key="1">
    <source>
        <dbReference type="ARBA" id="ARBA00022723"/>
    </source>
</evidence>
<dbReference type="PROSITE" id="PS00079">
    <property type="entry name" value="MULTICOPPER_OXIDASE1"/>
    <property type="match status" value="2"/>
</dbReference>
<dbReference type="Pfam" id="PF07732">
    <property type="entry name" value="Cu-oxidase_3"/>
    <property type="match status" value="1"/>
</dbReference>
<dbReference type="Gene3D" id="2.60.40.420">
    <property type="entry name" value="Cupredoxins - blue copper proteins"/>
    <property type="match status" value="3"/>
</dbReference>
<dbReference type="InterPro" id="IPR001117">
    <property type="entry name" value="Cu-oxidase_2nd"/>
</dbReference>
<dbReference type="InterPro" id="IPR034279">
    <property type="entry name" value="CuRO_3_CopA"/>
</dbReference>
<feature type="domain" description="Plastocyanin-like" evidence="4">
    <location>
        <begin position="237"/>
        <end position="348"/>
    </location>
</feature>
<reference evidence="7 8" key="1">
    <citation type="submission" date="2022-07" db="EMBL/GenBank/DDBJ databases">
        <title>Bombella genomes.</title>
        <authorList>
            <person name="Harer L."/>
            <person name="Styblova S."/>
            <person name="Ehrmann M."/>
        </authorList>
    </citation>
    <scope>NUCLEOTIDE SEQUENCE [LARGE SCALE GENOMIC DNA]</scope>
    <source>
        <strain evidence="7 8">TMW 2.2558</strain>
    </source>
</reference>
<comment type="caution">
    <text evidence="7">The sequence shown here is derived from an EMBL/GenBank/DDBJ whole genome shotgun (WGS) entry which is preliminary data.</text>
</comment>
<evidence type="ECO:0000256" key="2">
    <source>
        <dbReference type="ARBA" id="ARBA00023002"/>
    </source>
</evidence>
<dbReference type="RefSeq" id="WP_266106649.1">
    <property type="nucleotide sequence ID" value="NZ_JANIDW010000002.1"/>
</dbReference>
<dbReference type="CDD" id="cd13896">
    <property type="entry name" value="CuRO_3_CopA"/>
    <property type="match status" value="1"/>
</dbReference>
<proteinExistence type="predicted"/>
<dbReference type="InterPro" id="IPR006376">
    <property type="entry name" value="Cu-R_CopA"/>
</dbReference>
<dbReference type="PANTHER" id="PTHR11709:SF394">
    <property type="entry name" value="FI03373P-RELATED"/>
    <property type="match status" value="1"/>
</dbReference>
<dbReference type="InterPro" id="IPR002355">
    <property type="entry name" value="Cu_oxidase_Cu_BS"/>
</dbReference>
<keyword evidence="8" id="KW-1185">Reference proteome</keyword>
<evidence type="ECO:0000256" key="3">
    <source>
        <dbReference type="ARBA" id="ARBA00023008"/>
    </source>
</evidence>
<evidence type="ECO:0000259" key="5">
    <source>
        <dbReference type="Pfam" id="PF07731"/>
    </source>
</evidence>
<dbReference type="Proteomes" id="UP001165648">
    <property type="component" value="Unassembled WGS sequence"/>
</dbReference>
<name>A0ABT3W644_9PROT</name>
<evidence type="ECO:0000313" key="7">
    <source>
        <dbReference type="EMBL" id="MCX5614544.1"/>
    </source>
</evidence>
<protein>
    <submittedName>
        <fullName evidence="7">Copper resistance system multicopper oxidase</fullName>
    </submittedName>
</protein>
<sequence length="571" mass="62862">MSSYHVPRRQFLAGLGAAGSGLVTPLGARAKGRQTAPAAPLLPPLEFELHITRRTMHIAGQHGVGYCVNGQMPGPLLRWQEGREVIIHVYNHMDEPTALHWHGVRLPSAQDGVPGLSFAGIPPRGRYTYRFPVQQSGTYWYHSHMGHQESAGLYGALIIEPAGASLLPKAERDYTILLSDWSDVSAAQIVDNLKMQDDYYNFRQRSIASLPQESRAAGGLGAALKSRLQWSHMRMSATDISDVSGVLYRYLMNGKPAQEGWSGLFTPGERICLRVINAAAMTLFDVRIPGLTMQLVEADGNPVVPVNLDEFRIGPGETYAVLLTPQGGKPYTIFAQSEDRTGYARGTLTPHEGLLGSLPAMDPRPVRGMVDMGMAMPMKNGAAKMAMPPTIARAPADEIDDPGPPPVNVENQNVAAHPIERVTSPGDGLEGLGRRVLAYSDLIALRPPPDQRPPSREIILHLTGNMERYIWGFNGRKYSESGPIHLAYGERVRFTIINDTMMEHPLHLHGLWSELETGADDQHRPLKHTVISQPGSRMSVLVTADIRGVWAYHCHLMYHMQTGMFREVVVS</sequence>
<dbReference type="InterPro" id="IPR011706">
    <property type="entry name" value="Cu-oxidase_C"/>
</dbReference>
<evidence type="ECO:0000313" key="8">
    <source>
        <dbReference type="Proteomes" id="UP001165648"/>
    </source>
</evidence>
<dbReference type="PROSITE" id="PS51318">
    <property type="entry name" value="TAT"/>
    <property type="match status" value="1"/>
</dbReference>